<dbReference type="RefSeq" id="WP_284188542.1">
    <property type="nucleotide sequence ID" value="NZ_BSPX01000044.1"/>
</dbReference>
<evidence type="ECO:0000256" key="1">
    <source>
        <dbReference type="ARBA" id="ARBA00005068"/>
    </source>
</evidence>
<dbReference type="GO" id="GO:0016740">
    <property type="term" value="F:transferase activity"/>
    <property type="evidence" value="ECO:0007669"/>
    <property type="project" value="UniProtKB-KW"/>
</dbReference>
<dbReference type="InterPro" id="IPR002654">
    <property type="entry name" value="Glyco_trans_25"/>
</dbReference>
<feature type="domain" description="Glycosyl transferase family 25" evidence="7">
    <location>
        <begin position="2"/>
        <end position="100"/>
    </location>
</feature>
<keyword evidence="6" id="KW-0448">Lipopolysaccharide biosynthesis</keyword>
<dbReference type="Pfam" id="PF01755">
    <property type="entry name" value="Glyco_transf_25"/>
    <property type="match status" value="1"/>
</dbReference>
<evidence type="ECO:0000256" key="4">
    <source>
        <dbReference type="ARBA" id="ARBA00022676"/>
    </source>
</evidence>
<dbReference type="EMBL" id="BSPX01000044">
    <property type="protein sequence ID" value="GLT23334.1"/>
    <property type="molecule type" value="Genomic_DNA"/>
</dbReference>
<gene>
    <name evidence="8" type="ORF">GCM10007933_27990</name>
</gene>
<evidence type="ECO:0000259" key="7">
    <source>
        <dbReference type="Pfam" id="PF01755"/>
    </source>
</evidence>
<evidence type="ECO:0000256" key="2">
    <source>
        <dbReference type="ARBA" id="ARBA00005222"/>
    </source>
</evidence>
<comment type="similarity">
    <text evidence="3">Belongs to the glycosyltransferase 25 family.</text>
</comment>
<keyword evidence="9" id="KW-1185">Reference proteome</keyword>
<protein>
    <submittedName>
        <fullName evidence="8">Glycosyl transferase</fullName>
    </submittedName>
</protein>
<keyword evidence="4" id="KW-0328">Glycosyltransferase</keyword>
<comment type="pathway">
    <text evidence="2">Glycan metabolism; lacto-N-neotetraose biosynthesis.</text>
</comment>
<evidence type="ECO:0000256" key="3">
    <source>
        <dbReference type="ARBA" id="ARBA00006721"/>
    </source>
</evidence>
<dbReference type="Proteomes" id="UP001157167">
    <property type="component" value="Unassembled WGS sequence"/>
</dbReference>
<dbReference type="PANTHER" id="PTHR10730:SF53">
    <property type="entry name" value="GLYCOSYLTRANSFERASE 25 FAMILY MEMBER"/>
    <property type="match status" value="1"/>
</dbReference>
<dbReference type="InterPro" id="IPR050757">
    <property type="entry name" value="Collagen_mod_GT25"/>
</dbReference>
<organism evidence="8 9">
    <name type="scientific">Zoogloea oryzae</name>
    <dbReference type="NCBI Taxonomy" id="310767"/>
    <lineage>
        <taxon>Bacteria</taxon>
        <taxon>Pseudomonadati</taxon>
        <taxon>Pseudomonadota</taxon>
        <taxon>Betaproteobacteria</taxon>
        <taxon>Rhodocyclales</taxon>
        <taxon>Zoogloeaceae</taxon>
        <taxon>Zoogloea</taxon>
    </lineage>
</organism>
<comment type="caution">
    <text evidence="8">The sequence shown here is derived from an EMBL/GenBank/DDBJ whole genome shotgun (WGS) entry which is preliminary data.</text>
</comment>
<evidence type="ECO:0000313" key="9">
    <source>
        <dbReference type="Proteomes" id="UP001157167"/>
    </source>
</evidence>
<accession>A0ABQ6FDH4</accession>
<dbReference type="CDD" id="cd06532">
    <property type="entry name" value="Glyco_transf_25"/>
    <property type="match status" value="1"/>
</dbReference>
<evidence type="ECO:0000313" key="8">
    <source>
        <dbReference type="EMBL" id="GLT23334.1"/>
    </source>
</evidence>
<name>A0ABQ6FDH4_9RHOO</name>
<evidence type="ECO:0000256" key="5">
    <source>
        <dbReference type="ARBA" id="ARBA00022679"/>
    </source>
</evidence>
<keyword evidence="5 8" id="KW-0808">Transferase</keyword>
<comment type="pathway">
    <text evidence="1">Bacterial outer membrane biogenesis; lipooligosaccharide biosynthesis.</text>
</comment>
<reference evidence="9" key="1">
    <citation type="journal article" date="2019" name="Int. J. Syst. Evol. Microbiol.">
        <title>The Global Catalogue of Microorganisms (GCM) 10K type strain sequencing project: providing services to taxonomists for standard genome sequencing and annotation.</title>
        <authorList>
            <consortium name="The Broad Institute Genomics Platform"/>
            <consortium name="The Broad Institute Genome Sequencing Center for Infectious Disease"/>
            <person name="Wu L."/>
            <person name="Ma J."/>
        </authorList>
    </citation>
    <scope>NUCLEOTIDE SEQUENCE [LARGE SCALE GENOMIC DNA]</scope>
    <source>
        <strain evidence="9">NBRC 102407</strain>
    </source>
</reference>
<evidence type="ECO:0000256" key="6">
    <source>
        <dbReference type="ARBA" id="ARBA00022985"/>
    </source>
</evidence>
<proteinExistence type="inferred from homology"/>
<dbReference type="PANTHER" id="PTHR10730">
    <property type="entry name" value="PROCOLLAGEN-LYSINE,2-OXOGLUTARATE 5-DIOXYGENASE/GLYCOSYLTRANSFERASE 25 FAMILY MEMBER"/>
    <property type="match status" value="1"/>
</dbReference>
<sequence length="245" mass="26697">MKIFVVNLERAADRREAILRHLGELGLEAEILPAVEGVKVDRATLGPDAEPGLSNGEVGCYLSHLRFWQIVVERRLPHAIVLEDDVVCSPSLMRVAREAAALMPPFDAVRLSALQPIRGIPVATLSGGEQLVLPTKHPSGTQGYMVSLEGARRLLAAIPVPKSPIDDTLDRYWKYGLCVPVLSPSVVVEDASIASSIGARFGSKGADSVARRLTRHFARVAEAERRKISVFLMARRIRAKLQGRG</sequence>